<protein>
    <submittedName>
        <fullName evidence="1">Uncharacterized protein</fullName>
    </submittedName>
</protein>
<dbReference type="Proteomes" id="UP001589693">
    <property type="component" value="Unassembled WGS sequence"/>
</dbReference>
<comment type="caution">
    <text evidence="1">The sequence shown here is derived from an EMBL/GenBank/DDBJ whole genome shotgun (WGS) entry which is preliminary data.</text>
</comment>
<dbReference type="RefSeq" id="WP_377852369.1">
    <property type="nucleotide sequence ID" value="NZ_JBHLZU010000011.1"/>
</dbReference>
<evidence type="ECO:0000313" key="2">
    <source>
        <dbReference type="Proteomes" id="UP001589693"/>
    </source>
</evidence>
<reference evidence="1 2" key="1">
    <citation type="submission" date="2024-09" db="EMBL/GenBank/DDBJ databases">
        <authorList>
            <person name="Sun Q."/>
            <person name="Mori K."/>
        </authorList>
    </citation>
    <scope>NUCLEOTIDE SEQUENCE [LARGE SCALE GENOMIC DNA]</scope>
    <source>
        <strain evidence="1 2">TBRC 7907</strain>
    </source>
</reference>
<keyword evidence="2" id="KW-1185">Reference proteome</keyword>
<sequence length="118" mass="12979">MFLPAESERAELVEVIRLGGSDDGLLVAIWEADRARSALDLIASVPHEEIKRCFVPGWTIRAHGAAGPLFEIEFCFRCDGAKLSGPVVAEDQRTIHGFDARSAQAQELLSRFRSEEPA</sequence>
<proteinExistence type="predicted"/>
<gene>
    <name evidence="1" type="ORF">ACFFQA_14195</name>
</gene>
<name>A0ABV5ZZF4_9PSEU</name>
<evidence type="ECO:0000313" key="1">
    <source>
        <dbReference type="EMBL" id="MFB9905086.1"/>
    </source>
</evidence>
<organism evidence="1 2">
    <name type="scientific">Allokutzneria oryzae</name>
    <dbReference type="NCBI Taxonomy" id="1378989"/>
    <lineage>
        <taxon>Bacteria</taxon>
        <taxon>Bacillati</taxon>
        <taxon>Actinomycetota</taxon>
        <taxon>Actinomycetes</taxon>
        <taxon>Pseudonocardiales</taxon>
        <taxon>Pseudonocardiaceae</taxon>
        <taxon>Allokutzneria</taxon>
    </lineage>
</organism>
<dbReference type="EMBL" id="JBHLZU010000011">
    <property type="protein sequence ID" value="MFB9905086.1"/>
    <property type="molecule type" value="Genomic_DNA"/>
</dbReference>
<accession>A0ABV5ZZF4</accession>